<dbReference type="WBParaSite" id="PDA_v2.g31145.t1">
    <property type="protein sequence ID" value="PDA_v2.g31145.t1"/>
    <property type="gene ID" value="PDA_v2.g31145"/>
</dbReference>
<keyword evidence="1" id="KW-0433">Leucine-rich repeat</keyword>
<dbReference type="InterPro" id="IPR050216">
    <property type="entry name" value="LRR_domain-containing"/>
</dbReference>
<proteinExistence type="predicted"/>
<organism evidence="4 5">
    <name type="scientific">Panagrolaimus davidi</name>
    <dbReference type="NCBI Taxonomy" id="227884"/>
    <lineage>
        <taxon>Eukaryota</taxon>
        <taxon>Metazoa</taxon>
        <taxon>Ecdysozoa</taxon>
        <taxon>Nematoda</taxon>
        <taxon>Chromadorea</taxon>
        <taxon>Rhabditida</taxon>
        <taxon>Tylenchina</taxon>
        <taxon>Panagrolaimomorpha</taxon>
        <taxon>Panagrolaimoidea</taxon>
        <taxon>Panagrolaimidae</taxon>
        <taxon>Panagrolaimus</taxon>
    </lineage>
</organism>
<name>A0A914QGM7_9BILA</name>
<dbReference type="Gene3D" id="3.80.10.10">
    <property type="entry name" value="Ribonuclease Inhibitor"/>
    <property type="match status" value="2"/>
</dbReference>
<reference evidence="5" key="1">
    <citation type="submission" date="2022-11" db="UniProtKB">
        <authorList>
            <consortium name="WormBaseParasite"/>
        </authorList>
    </citation>
    <scope>IDENTIFICATION</scope>
</reference>
<feature type="region of interest" description="Disordered" evidence="3">
    <location>
        <begin position="679"/>
        <end position="714"/>
    </location>
</feature>
<keyword evidence="2" id="KW-0677">Repeat</keyword>
<accession>A0A914QGM7</accession>
<keyword evidence="4" id="KW-1185">Reference proteome</keyword>
<evidence type="ECO:0000313" key="4">
    <source>
        <dbReference type="Proteomes" id="UP000887578"/>
    </source>
</evidence>
<dbReference type="InterPro" id="IPR032675">
    <property type="entry name" value="LRR_dom_sf"/>
</dbReference>
<dbReference type="AlphaFoldDB" id="A0A914QGM7"/>
<evidence type="ECO:0000313" key="5">
    <source>
        <dbReference type="WBParaSite" id="PDA_v2.g31145.t1"/>
    </source>
</evidence>
<dbReference type="SUPFAM" id="SSF52058">
    <property type="entry name" value="L domain-like"/>
    <property type="match status" value="1"/>
</dbReference>
<evidence type="ECO:0000256" key="2">
    <source>
        <dbReference type="ARBA" id="ARBA00022737"/>
    </source>
</evidence>
<feature type="compositionally biased region" description="Low complexity" evidence="3">
    <location>
        <begin position="679"/>
        <end position="699"/>
    </location>
</feature>
<dbReference type="Proteomes" id="UP000887578">
    <property type="component" value="Unplaced"/>
</dbReference>
<feature type="region of interest" description="Disordered" evidence="3">
    <location>
        <begin position="434"/>
        <end position="464"/>
    </location>
</feature>
<protein>
    <submittedName>
        <fullName evidence="5">Leucine rich repeat protein</fullName>
    </submittedName>
</protein>
<evidence type="ECO:0000256" key="3">
    <source>
        <dbReference type="SAM" id="MobiDB-lite"/>
    </source>
</evidence>
<evidence type="ECO:0000256" key="1">
    <source>
        <dbReference type="ARBA" id="ARBA00022614"/>
    </source>
</evidence>
<dbReference type="GO" id="GO:0005737">
    <property type="term" value="C:cytoplasm"/>
    <property type="evidence" value="ECO:0007669"/>
    <property type="project" value="TreeGrafter"/>
</dbReference>
<dbReference type="PANTHER" id="PTHR48051:SF1">
    <property type="entry name" value="RAS SUPPRESSOR PROTEIN 1"/>
    <property type="match status" value="1"/>
</dbReference>
<sequence>MAQLRTRKITIFLYGLKITFIEISMFQTLELDVVQLKELKLGYVEKIETINAPFIELLEIANTDLRETNITTLISKFPKLNQLILINIGLNQIVFPKIPLELKSILLSKNNLTSFPWESISNQCNHLDLSNNEIEILGSPKFWSNIKWLNLKDNKIHKIDIDGCDFESFKYYPESDDIRFRKELNLQNNPIKSLPIGFEKLEFITSLNISGVQIDNNDLENKLWKRLPQSLTVLNISQIPVAILPCNIKNLSKLIANDCQLRWICPYISKNLTLLEITENPEIKSFPFVPDKVFFYPKNKLKPETEEAEVFGNTLYDLDETFTFLTDYSFQDMKDANENYLNYNFKKIYENQPNSCCKCCAQCGKETDEPLVEELMTMDCNMYVKKEKIVESWGSEEWKVWVKTRLCEKCIDTFKKESIKLNEEHKIKLEKMKEKEETKKRKSINNENQAVNPKGESCKKSTNPSSLMVPVVTDQVFNEQEMPFDKNHLTSEYTFSSDEQHQQVNDSSYYQKINFVQQEVGSTSSSFVPPAKNFPTSSDHLHLPSHQYHGAVENIVDERIPESSLFNYQTAQQMLPQQYYCTIPNQNEHQYVLANTMDSNDPPLQLQQYQHQIPVNDRSNANTTLFNNLSLTQNQFSANNQYPVFLDNQPVNIDIQNPPYPHFNTSNHPQFQFAATFKQTQPEQPYSTPYQPYQQIQPEDNPPLQHYTYDPSEY</sequence>
<dbReference type="PANTHER" id="PTHR48051">
    <property type="match status" value="1"/>
</dbReference>